<dbReference type="GO" id="GO:0008270">
    <property type="term" value="F:zinc ion binding"/>
    <property type="evidence" value="ECO:0007669"/>
    <property type="project" value="InterPro"/>
</dbReference>
<name>A0A2I0W175_9ASPA</name>
<dbReference type="AlphaFoldDB" id="A0A2I0W175"/>
<evidence type="ECO:0000313" key="2">
    <source>
        <dbReference type="EMBL" id="PKU69423.1"/>
    </source>
</evidence>
<dbReference type="EMBL" id="KZ503032">
    <property type="protein sequence ID" value="PKU69423.1"/>
    <property type="molecule type" value="Genomic_DNA"/>
</dbReference>
<reference evidence="2 3" key="1">
    <citation type="journal article" date="2016" name="Sci. Rep.">
        <title>The Dendrobium catenatum Lindl. genome sequence provides insights into polysaccharide synthase, floral development and adaptive evolution.</title>
        <authorList>
            <person name="Zhang G.Q."/>
            <person name="Xu Q."/>
            <person name="Bian C."/>
            <person name="Tsai W.C."/>
            <person name="Yeh C.M."/>
            <person name="Liu K.W."/>
            <person name="Yoshida K."/>
            <person name="Zhang L.S."/>
            <person name="Chang S.B."/>
            <person name="Chen F."/>
            <person name="Shi Y."/>
            <person name="Su Y.Y."/>
            <person name="Zhang Y.Q."/>
            <person name="Chen L.J."/>
            <person name="Yin Y."/>
            <person name="Lin M."/>
            <person name="Huang H."/>
            <person name="Deng H."/>
            <person name="Wang Z.W."/>
            <person name="Zhu S.L."/>
            <person name="Zhao X."/>
            <person name="Deng C."/>
            <person name="Niu S.C."/>
            <person name="Huang J."/>
            <person name="Wang M."/>
            <person name="Liu G.H."/>
            <person name="Yang H.J."/>
            <person name="Xiao X.J."/>
            <person name="Hsiao Y.Y."/>
            <person name="Wu W.L."/>
            <person name="Chen Y.Y."/>
            <person name="Mitsuda N."/>
            <person name="Ohme-Takagi M."/>
            <person name="Luo Y.B."/>
            <person name="Van de Peer Y."/>
            <person name="Liu Z.J."/>
        </authorList>
    </citation>
    <scope>NUCLEOTIDE SEQUENCE [LARGE SCALE GENOMIC DNA]</scope>
    <source>
        <tissue evidence="2">The whole plant</tissue>
    </source>
</reference>
<organism evidence="2 3">
    <name type="scientific">Dendrobium catenatum</name>
    <dbReference type="NCBI Taxonomy" id="906689"/>
    <lineage>
        <taxon>Eukaryota</taxon>
        <taxon>Viridiplantae</taxon>
        <taxon>Streptophyta</taxon>
        <taxon>Embryophyta</taxon>
        <taxon>Tracheophyta</taxon>
        <taxon>Spermatophyta</taxon>
        <taxon>Magnoliopsida</taxon>
        <taxon>Liliopsida</taxon>
        <taxon>Asparagales</taxon>
        <taxon>Orchidaceae</taxon>
        <taxon>Epidendroideae</taxon>
        <taxon>Malaxideae</taxon>
        <taxon>Dendrobiinae</taxon>
        <taxon>Dendrobium</taxon>
    </lineage>
</organism>
<accession>A0A2I0W175</accession>
<feature type="domain" description="DYW" evidence="1">
    <location>
        <begin position="3"/>
        <end position="95"/>
    </location>
</feature>
<reference evidence="2 3" key="2">
    <citation type="journal article" date="2017" name="Nature">
        <title>The Apostasia genome and the evolution of orchids.</title>
        <authorList>
            <person name="Zhang G.Q."/>
            <person name="Liu K.W."/>
            <person name="Li Z."/>
            <person name="Lohaus R."/>
            <person name="Hsiao Y.Y."/>
            <person name="Niu S.C."/>
            <person name="Wang J.Y."/>
            <person name="Lin Y.C."/>
            <person name="Xu Q."/>
            <person name="Chen L.J."/>
            <person name="Yoshida K."/>
            <person name="Fujiwara S."/>
            <person name="Wang Z.W."/>
            <person name="Zhang Y.Q."/>
            <person name="Mitsuda N."/>
            <person name="Wang M."/>
            <person name="Liu G.H."/>
            <person name="Pecoraro L."/>
            <person name="Huang H.X."/>
            <person name="Xiao X.J."/>
            <person name="Lin M."/>
            <person name="Wu X.Y."/>
            <person name="Wu W.L."/>
            <person name="Chen Y.Y."/>
            <person name="Chang S.B."/>
            <person name="Sakamoto S."/>
            <person name="Ohme-Takagi M."/>
            <person name="Yagi M."/>
            <person name="Zeng S.J."/>
            <person name="Shen C.Y."/>
            <person name="Yeh C.M."/>
            <person name="Luo Y.B."/>
            <person name="Tsai W.C."/>
            <person name="Van de Peer Y."/>
            <person name="Liu Z.J."/>
        </authorList>
    </citation>
    <scope>NUCLEOTIDE SEQUENCE [LARGE SCALE GENOMIC DNA]</scope>
    <source>
        <tissue evidence="2">The whole plant</tissue>
    </source>
</reference>
<proteinExistence type="predicted"/>
<evidence type="ECO:0000259" key="1">
    <source>
        <dbReference type="Pfam" id="PF14432"/>
    </source>
</evidence>
<sequence length="95" mass="11032">MCYIPNTKVVLYSLEQEEKEKIVLGHSEKLALAFGLISSSDEGEVIRITKNLRLCEDCHSLTKFISEYTDRGILVRDVNRFHHFRNGSCSCMDYW</sequence>
<protein>
    <submittedName>
        <fullName evidence="2">Pentatricopeptide repeat-containing protein</fullName>
    </submittedName>
</protein>
<evidence type="ECO:0000313" key="3">
    <source>
        <dbReference type="Proteomes" id="UP000233837"/>
    </source>
</evidence>
<dbReference type="Pfam" id="PF14432">
    <property type="entry name" value="DYW_deaminase"/>
    <property type="match status" value="1"/>
</dbReference>
<dbReference type="InterPro" id="IPR032867">
    <property type="entry name" value="DYW_dom"/>
</dbReference>
<gene>
    <name evidence="2" type="primary">CRR2</name>
    <name evidence="2" type="ORF">MA16_Dca018281</name>
</gene>
<keyword evidence="3" id="KW-1185">Reference proteome</keyword>
<dbReference type="Proteomes" id="UP000233837">
    <property type="component" value="Unassembled WGS sequence"/>
</dbReference>